<sequence>MGFPFRKSRAPNPRASFFASASRKSVPCDIWQWPIYTVDFSSARAIDRAPRFDGFWRVPPFRVEKVDFSSARAIDLEKVDFSSARAIDRALSIFIFTGNLGFYSKTYPGIGLYPTYDTYILTSDERIITTSAHAEPRFDALRSVPDPRDAAGRASTSRKNDTADTMRPKSAKSKSDKRVTSPSPNMQGRLKLFKRLGDQPKTVEATRAARCGKPLS</sequence>
<evidence type="ECO:0000313" key="3">
    <source>
        <dbReference type="Proteomes" id="UP000249464"/>
    </source>
</evidence>
<gene>
    <name evidence="2" type="primary">BQ5605_C008g05401</name>
    <name evidence="2" type="ORF">BQ5605_C008G05401</name>
</gene>
<reference evidence="2 3" key="1">
    <citation type="submission" date="2016-11" db="EMBL/GenBank/DDBJ databases">
        <authorList>
            <person name="Jaros S."/>
            <person name="Januszkiewicz K."/>
            <person name="Wedrychowicz H."/>
        </authorList>
    </citation>
    <scope>NUCLEOTIDE SEQUENCE [LARGE SCALE GENOMIC DNA]</scope>
</reference>
<accession>A0A2X0MHP7</accession>
<dbReference type="AlphaFoldDB" id="A0A2X0MHP7"/>
<feature type="region of interest" description="Disordered" evidence="1">
    <location>
        <begin position="138"/>
        <end position="216"/>
    </location>
</feature>
<feature type="compositionally biased region" description="Basic and acidic residues" evidence="1">
    <location>
        <begin position="138"/>
        <end position="151"/>
    </location>
</feature>
<keyword evidence="3" id="KW-1185">Reference proteome</keyword>
<dbReference type="EMBL" id="FQNC01000048">
    <property type="protein sequence ID" value="SGY80484.1"/>
    <property type="molecule type" value="Genomic_DNA"/>
</dbReference>
<protein>
    <submittedName>
        <fullName evidence="2">BQ5605_C008g05401 protein</fullName>
    </submittedName>
</protein>
<feature type="compositionally biased region" description="Basic and acidic residues" evidence="1">
    <location>
        <begin position="158"/>
        <end position="179"/>
    </location>
</feature>
<evidence type="ECO:0000256" key="1">
    <source>
        <dbReference type="SAM" id="MobiDB-lite"/>
    </source>
</evidence>
<dbReference type="STRING" id="796604.A0A2X0MHP7"/>
<organism evidence="2 3">
    <name type="scientific">Microbotryum silenes-dioicae</name>
    <dbReference type="NCBI Taxonomy" id="796604"/>
    <lineage>
        <taxon>Eukaryota</taxon>
        <taxon>Fungi</taxon>
        <taxon>Dikarya</taxon>
        <taxon>Basidiomycota</taxon>
        <taxon>Pucciniomycotina</taxon>
        <taxon>Microbotryomycetes</taxon>
        <taxon>Microbotryales</taxon>
        <taxon>Microbotryaceae</taxon>
        <taxon>Microbotryum</taxon>
    </lineage>
</organism>
<dbReference type="Proteomes" id="UP000249464">
    <property type="component" value="Unassembled WGS sequence"/>
</dbReference>
<evidence type="ECO:0000313" key="2">
    <source>
        <dbReference type="EMBL" id="SGY80484.1"/>
    </source>
</evidence>
<name>A0A2X0MHP7_9BASI</name>
<proteinExistence type="predicted"/>